<dbReference type="Pfam" id="PF16655">
    <property type="entry name" value="PhoD_N"/>
    <property type="match status" value="1"/>
</dbReference>
<accession>A0A6P2D445</accession>
<dbReference type="Gene3D" id="3.60.21.70">
    <property type="entry name" value="PhoD-like phosphatase"/>
    <property type="match status" value="1"/>
</dbReference>
<dbReference type="PANTHER" id="PTHR43606:SF2">
    <property type="entry name" value="ALKALINE PHOSPHATASE FAMILY PROTEIN (AFU_ORTHOLOGUE AFUA_5G03860)"/>
    <property type="match status" value="1"/>
</dbReference>
<organism evidence="3 4">
    <name type="scientific">Gemmata massiliana</name>
    <dbReference type="NCBI Taxonomy" id="1210884"/>
    <lineage>
        <taxon>Bacteria</taxon>
        <taxon>Pseudomonadati</taxon>
        <taxon>Planctomycetota</taxon>
        <taxon>Planctomycetia</taxon>
        <taxon>Gemmatales</taxon>
        <taxon>Gemmataceae</taxon>
        <taxon>Gemmata</taxon>
    </lineage>
</organism>
<dbReference type="Proteomes" id="UP000464178">
    <property type="component" value="Chromosome"/>
</dbReference>
<sequence>MLDLTDLRAAVRSEGGVSRRLFLAYGAALSALPGLAERTAAADQKVTFSADPFSLGVASGDSDNESVVIWTRLTPKPLEPSGGMRPEAVCVRWEVADDEAFKTIVRSGTAVAAPQLGHSVHVEVEGLKPDRWYFYRFRAGDATSPVGRTRTTPAPDAAPGGLKFAFASCQHYEHGLYTAYEHMAKDDLDLVFHLGDYIYERHAKEAGVRRHIGAKPATLDEYRVRHAQYRADPLLHRMHARCPWVVTWDDHEVENNYANDVSARAGVTPVEMLALRASAYQAYYEAMPLRKRSVPRGPDMKLYRTINFGRLAAFQVLDTRQFRTDQANGDGKQELNAAALAAGNTILGTEQRGWLRASLLRSEATWNVLAQQVLMGMIDFEPGEAKLYGMDAWSGYAHERMKLFEFLATRKVPNPVVLTGDSHKNWVNELRVDDRNADAPVVATEFAGTSISSTGDDGKPLDEKAILAENPFVKFLNRQRGYVRCAVTPKEWRTDFVVVGYVSKPGAPAVTKASFVVEAGRPGVKPS</sequence>
<gene>
    <name evidence="3" type="ORF">SOIL9_34920</name>
</gene>
<evidence type="ECO:0000259" key="1">
    <source>
        <dbReference type="Pfam" id="PF09423"/>
    </source>
</evidence>
<dbReference type="InterPro" id="IPR032093">
    <property type="entry name" value="PhoD_N"/>
</dbReference>
<evidence type="ECO:0008006" key="5">
    <source>
        <dbReference type="Google" id="ProtNLM"/>
    </source>
</evidence>
<protein>
    <recommendedName>
        <fullName evidence="5">PhoD-like phosphatase metallophosphatase domain-containing protein</fullName>
    </recommendedName>
</protein>
<dbReference type="Pfam" id="PF09423">
    <property type="entry name" value="PhoD"/>
    <property type="match status" value="1"/>
</dbReference>
<dbReference type="RefSeq" id="WP_162668800.1">
    <property type="nucleotide sequence ID" value="NZ_LR593886.1"/>
</dbReference>
<feature type="domain" description="Phospholipase D N-terminal" evidence="2">
    <location>
        <begin position="55"/>
        <end position="151"/>
    </location>
</feature>
<reference evidence="3 4" key="1">
    <citation type="submission" date="2019-05" db="EMBL/GenBank/DDBJ databases">
        <authorList>
            <consortium name="Science for Life Laboratories"/>
        </authorList>
    </citation>
    <scope>NUCLEOTIDE SEQUENCE [LARGE SCALE GENOMIC DNA]</scope>
    <source>
        <strain evidence="3">Soil9</strain>
    </source>
</reference>
<dbReference type="InterPro" id="IPR038607">
    <property type="entry name" value="PhoD-like_sf"/>
</dbReference>
<dbReference type="SUPFAM" id="SSF56300">
    <property type="entry name" value="Metallo-dependent phosphatases"/>
    <property type="match status" value="1"/>
</dbReference>
<evidence type="ECO:0000313" key="3">
    <source>
        <dbReference type="EMBL" id="VTR94222.1"/>
    </source>
</evidence>
<evidence type="ECO:0000259" key="2">
    <source>
        <dbReference type="Pfam" id="PF16655"/>
    </source>
</evidence>
<dbReference type="InterPro" id="IPR029052">
    <property type="entry name" value="Metallo-depent_PP-like"/>
</dbReference>
<dbReference type="EMBL" id="LR593886">
    <property type="protein sequence ID" value="VTR94222.1"/>
    <property type="molecule type" value="Genomic_DNA"/>
</dbReference>
<evidence type="ECO:0000313" key="4">
    <source>
        <dbReference type="Proteomes" id="UP000464178"/>
    </source>
</evidence>
<dbReference type="InterPro" id="IPR006311">
    <property type="entry name" value="TAT_signal"/>
</dbReference>
<dbReference type="CDD" id="cd07389">
    <property type="entry name" value="MPP_PhoD"/>
    <property type="match status" value="1"/>
</dbReference>
<dbReference type="Gene3D" id="2.60.40.380">
    <property type="entry name" value="Purple acid phosphatase-like, N-terminal"/>
    <property type="match status" value="1"/>
</dbReference>
<keyword evidence="4" id="KW-1185">Reference proteome</keyword>
<name>A0A6P2D445_9BACT</name>
<dbReference type="InterPro" id="IPR052900">
    <property type="entry name" value="Phospholipid_Metab_Enz"/>
</dbReference>
<dbReference type="AlphaFoldDB" id="A0A6P2D445"/>
<dbReference type="InterPro" id="IPR018946">
    <property type="entry name" value="PhoD-like_MPP"/>
</dbReference>
<proteinExistence type="predicted"/>
<dbReference type="PANTHER" id="PTHR43606">
    <property type="entry name" value="PHOSPHATASE, PUTATIVE (AFU_ORTHOLOGUE AFUA_6G08710)-RELATED"/>
    <property type="match status" value="1"/>
</dbReference>
<dbReference type="KEGG" id="gms:SOIL9_34920"/>
<feature type="domain" description="PhoD-like phosphatase metallophosphatase" evidence="1">
    <location>
        <begin position="164"/>
        <end position="496"/>
    </location>
</feature>
<dbReference type="PROSITE" id="PS51318">
    <property type="entry name" value="TAT"/>
    <property type="match status" value="1"/>
</dbReference>